<dbReference type="Gene3D" id="3.10.310.40">
    <property type="match status" value="1"/>
</dbReference>
<dbReference type="GO" id="GO:0005524">
    <property type="term" value="F:ATP binding"/>
    <property type="evidence" value="ECO:0007669"/>
    <property type="project" value="InterPro"/>
</dbReference>
<dbReference type="AlphaFoldDB" id="A0A150LUE6"/>
<dbReference type="GO" id="GO:0004813">
    <property type="term" value="F:alanine-tRNA ligase activity"/>
    <property type="evidence" value="ECO:0007669"/>
    <property type="project" value="InterPro"/>
</dbReference>
<dbReference type="RefSeq" id="WP_061579333.1">
    <property type="nucleotide sequence ID" value="NZ_LQYS01000037.1"/>
</dbReference>
<sequence length="396" mass="44492">MTEKWYYTSPTTSEWTTTITSAKKDGDTYIITLSETAFYPEGGGQPCDNGVIAGIPVLEVFEKNEEVYHRLPSLPAASTVRCQIDMARRLDHTQQHSGQHLLSAVCIELFDAHTVGFHMGNEVVTIDLNVPSLSEEALTAIENRANELIYANIPVETYYVTKEEARQLPFRKLPKIEGNIRVVEIKGIDVSACCGTHVSRTGEIGMIKLLKAERHRGMTRLSFVCGKRALTDYQLSHRIATAVSQQLGTNRDMLLDVLGKWEAEKKELQKQLEQYKEILFAIEAENAAQQAKQEQVVMRVYKQYTLKDIQTIANMIANRYEKTAVLATALEQRIVIVKAPSLSLHIGKWLKEMLSLSSGKGGGNERQAQAVFPSEEEMQKFLRLLQDDIKKVSACD</sequence>
<dbReference type="eggNOG" id="COG0013">
    <property type="taxonomic scope" value="Bacteria"/>
</dbReference>
<dbReference type="Pfam" id="PF02272">
    <property type="entry name" value="DHHA1"/>
    <property type="match status" value="1"/>
</dbReference>
<evidence type="ECO:0000259" key="6">
    <source>
        <dbReference type="PROSITE" id="PS50860"/>
    </source>
</evidence>
<dbReference type="SMART" id="SM00863">
    <property type="entry name" value="tRNA_SAD"/>
    <property type="match status" value="1"/>
</dbReference>
<comment type="subcellular location">
    <subcellularLocation>
        <location evidence="2">Cytoplasm</location>
    </subcellularLocation>
</comment>
<evidence type="ECO:0000256" key="5">
    <source>
        <dbReference type="SAM" id="Coils"/>
    </source>
</evidence>
<dbReference type="InterPro" id="IPR003156">
    <property type="entry name" value="DHHA1_dom"/>
</dbReference>
<evidence type="ECO:0000256" key="3">
    <source>
        <dbReference type="ARBA" id="ARBA00022723"/>
    </source>
</evidence>
<reference evidence="7 8" key="1">
    <citation type="submission" date="2016-01" db="EMBL/GenBank/DDBJ databases">
        <title>Draft Genome Sequences of Seven Thermophilic Sporeformers Isolated from Foods.</title>
        <authorList>
            <person name="Berendsen E.M."/>
            <person name="Wells-Bennik M.H."/>
            <person name="Krawcyk A.O."/>
            <person name="De Jong A."/>
            <person name="Holsappel S."/>
            <person name="Eijlander R.T."/>
            <person name="Kuipers O.P."/>
        </authorList>
    </citation>
    <scope>NUCLEOTIDE SEQUENCE [LARGE SCALE GENOMIC DNA]</scope>
    <source>
        <strain evidence="7 8">B4119</strain>
    </source>
</reference>
<dbReference type="Gene3D" id="2.40.30.130">
    <property type="match status" value="1"/>
</dbReference>
<keyword evidence="3" id="KW-0479">Metal-binding</keyword>
<name>A0A150LUE6_9BACL</name>
<dbReference type="EMBL" id="LQYS01000037">
    <property type="protein sequence ID" value="KYD15843.1"/>
    <property type="molecule type" value="Genomic_DNA"/>
</dbReference>
<dbReference type="SUPFAM" id="SSF50447">
    <property type="entry name" value="Translation proteins"/>
    <property type="match status" value="1"/>
</dbReference>
<evidence type="ECO:0000256" key="1">
    <source>
        <dbReference type="ARBA" id="ARBA00001947"/>
    </source>
</evidence>
<dbReference type="InterPro" id="IPR051335">
    <property type="entry name" value="Alanyl-tRNA_Editing_Enzymes"/>
</dbReference>
<accession>A0A150LUE6</accession>
<dbReference type="InterPro" id="IPR009000">
    <property type="entry name" value="Transl_B-barrel_sf"/>
</dbReference>
<dbReference type="InterPro" id="IPR018165">
    <property type="entry name" value="Ala-tRNA-synth_IIc_core"/>
</dbReference>
<dbReference type="InterPro" id="IPR012947">
    <property type="entry name" value="tRNA_SAD"/>
</dbReference>
<evidence type="ECO:0000313" key="7">
    <source>
        <dbReference type="EMBL" id="KYD15843.1"/>
    </source>
</evidence>
<protein>
    <recommendedName>
        <fullName evidence="6">Alanyl-transfer RNA synthetases family profile domain-containing protein</fullName>
    </recommendedName>
</protein>
<dbReference type="InterPro" id="IPR018163">
    <property type="entry name" value="Thr/Ala-tRNA-synth_IIc_edit"/>
</dbReference>
<feature type="coiled-coil region" evidence="5">
    <location>
        <begin position="251"/>
        <end position="292"/>
    </location>
</feature>
<evidence type="ECO:0000313" key="8">
    <source>
        <dbReference type="Proteomes" id="UP000075455"/>
    </source>
</evidence>
<dbReference type="PROSITE" id="PS50860">
    <property type="entry name" value="AA_TRNA_LIGASE_II_ALA"/>
    <property type="match status" value="1"/>
</dbReference>
<gene>
    <name evidence="7" type="ORF">B4119_2271</name>
</gene>
<evidence type="ECO:0000256" key="2">
    <source>
        <dbReference type="ARBA" id="ARBA00004496"/>
    </source>
</evidence>
<keyword evidence="4" id="KW-0862">Zinc</keyword>
<organism evidence="7 8">
    <name type="scientific">Saccharococcus caldoxylosilyticus</name>
    <dbReference type="NCBI Taxonomy" id="81408"/>
    <lineage>
        <taxon>Bacteria</taxon>
        <taxon>Bacillati</taxon>
        <taxon>Bacillota</taxon>
        <taxon>Bacilli</taxon>
        <taxon>Bacillales</taxon>
        <taxon>Anoxybacillaceae</taxon>
        <taxon>Saccharococcus</taxon>
    </lineage>
</organism>
<keyword evidence="5" id="KW-0175">Coiled coil</keyword>
<dbReference type="STRING" id="81408.B4119_2271"/>
<proteinExistence type="predicted"/>
<dbReference type="GO" id="GO:0005737">
    <property type="term" value="C:cytoplasm"/>
    <property type="evidence" value="ECO:0007669"/>
    <property type="project" value="UniProtKB-SubCell"/>
</dbReference>
<dbReference type="Proteomes" id="UP000075455">
    <property type="component" value="Unassembled WGS sequence"/>
</dbReference>
<dbReference type="GO" id="GO:0006419">
    <property type="term" value="P:alanyl-tRNA aminoacylation"/>
    <property type="evidence" value="ECO:0007669"/>
    <property type="project" value="InterPro"/>
</dbReference>
<dbReference type="Gene3D" id="3.30.980.10">
    <property type="entry name" value="Threonyl-trna Synthetase, Chain A, domain 2"/>
    <property type="match status" value="1"/>
</dbReference>
<comment type="caution">
    <text evidence="7">The sequence shown here is derived from an EMBL/GenBank/DDBJ whole genome shotgun (WGS) entry which is preliminary data.</text>
</comment>
<dbReference type="PANTHER" id="PTHR43462">
    <property type="entry name" value="ALANYL-TRNA EDITING PROTEIN"/>
    <property type="match status" value="1"/>
</dbReference>
<dbReference type="SUPFAM" id="SSF55186">
    <property type="entry name" value="ThrRS/AlaRS common domain"/>
    <property type="match status" value="1"/>
</dbReference>
<dbReference type="GO" id="GO:0002161">
    <property type="term" value="F:aminoacyl-tRNA deacylase activity"/>
    <property type="evidence" value="ECO:0007669"/>
    <property type="project" value="UniProtKB-ARBA"/>
</dbReference>
<evidence type="ECO:0000256" key="4">
    <source>
        <dbReference type="ARBA" id="ARBA00022833"/>
    </source>
</evidence>
<feature type="domain" description="Alanyl-transfer RNA synthetases family profile" evidence="6">
    <location>
        <begin position="1"/>
        <end position="235"/>
    </location>
</feature>
<dbReference type="Pfam" id="PF07973">
    <property type="entry name" value="tRNA_SAD"/>
    <property type="match status" value="1"/>
</dbReference>
<dbReference type="GO" id="GO:0046872">
    <property type="term" value="F:metal ion binding"/>
    <property type="evidence" value="ECO:0007669"/>
    <property type="project" value="UniProtKB-KW"/>
</dbReference>
<dbReference type="PANTHER" id="PTHR43462:SF1">
    <property type="entry name" value="ALANYL-TRNA EDITING PROTEIN AARSD1"/>
    <property type="match status" value="1"/>
</dbReference>
<comment type="cofactor">
    <cofactor evidence="1">
        <name>Zn(2+)</name>
        <dbReference type="ChEBI" id="CHEBI:29105"/>
    </cofactor>
</comment>
<dbReference type="GO" id="GO:0003676">
    <property type="term" value="F:nucleic acid binding"/>
    <property type="evidence" value="ECO:0007669"/>
    <property type="project" value="InterPro"/>
</dbReference>
<dbReference type="PATRIC" id="fig|81408.3.peg.3297"/>